<evidence type="ECO:0000313" key="2">
    <source>
        <dbReference type="Proteomes" id="UP000620124"/>
    </source>
</evidence>
<evidence type="ECO:0000313" key="1">
    <source>
        <dbReference type="EMBL" id="KAF7350417.1"/>
    </source>
</evidence>
<evidence type="ECO:0008006" key="3">
    <source>
        <dbReference type="Google" id="ProtNLM"/>
    </source>
</evidence>
<dbReference type="Proteomes" id="UP000620124">
    <property type="component" value="Unassembled WGS sequence"/>
</dbReference>
<gene>
    <name evidence="1" type="ORF">MVEN_01346700</name>
</gene>
<dbReference type="OrthoDB" id="2917351at2759"/>
<dbReference type="EMBL" id="JACAZI010000010">
    <property type="protein sequence ID" value="KAF7350417.1"/>
    <property type="molecule type" value="Genomic_DNA"/>
</dbReference>
<keyword evidence="2" id="KW-1185">Reference proteome</keyword>
<dbReference type="SUPFAM" id="SSF52047">
    <property type="entry name" value="RNI-like"/>
    <property type="match status" value="1"/>
</dbReference>
<name>A0A8H6Y0F6_9AGAR</name>
<organism evidence="1 2">
    <name type="scientific">Mycena venus</name>
    <dbReference type="NCBI Taxonomy" id="2733690"/>
    <lineage>
        <taxon>Eukaryota</taxon>
        <taxon>Fungi</taxon>
        <taxon>Dikarya</taxon>
        <taxon>Basidiomycota</taxon>
        <taxon>Agaricomycotina</taxon>
        <taxon>Agaricomycetes</taxon>
        <taxon>Agaricomycetidae</taxon>
        <taxon>Agaricales</taxon>
        <taxon>Marasmiineae</taxon>
        <taxon>Mycenaceae</taxon>
        <taxon>Mycena</taxon>
    </lineage>
</organism>
<comment type="caution">
    <text evidence="1">The sequence shown here is derived from an EMBL/GenBank/DDBJ whole genome shotgun (WGS) entry which is preliminary data.</text>
</comment>
<protein>
    <recommendedName>
        <fullName evidence="3">F-box domain-containing protein</fullName>
    </recommendedName>
</protein>
<dbReference type="AlphaFoldDB" id="A0A8H6Y0F6"/>
<reference evidence="1" key="1">
    <citation type="submission" date="2020-05" db="EMBL/GenBank/DDBJ databases">
        <title>Mycena genomes resolve the evolution of fungal bioluminescence.</title>
        <authorList>
            <person name="Tsai I.J."/>
        </authorList>
    </citation>
    <scope>NUCLEOTIDE SEQUENCE</scope>
    <source>
        <strain evidence="1">CCC161011</strain>
    </source>
</reference>
<proteinExistence type="predicted"/>
<accession>A0A8H6Y0F6</accession>
<sequence length="446" mass="50060">MSTARALPPDVIHEIFSHVAPPLALTGTDSGYESTYNTPWELALVSQTWRKCALGSRDLWTYLTFEFDSDSAEIFPDTLARLECQLERSGKKKLNVGLSGDEPFKAFRVSPAFLASCDRWDTLVLRVDSDASFDDLALADGQFTTLRRLEFICDGDELESTPDEFSDAPSLREVVLTDKNFEFPSLNLDLPWEQITHLRGFFDSHHSFLDIVEEAVNLVDLALHIDPDAPAFDASTVPLPHLRRLYVRSSACLSSFTAPALQELTCAAAAPLILRSFCLDSAILSSLRSLVLVGFTGSPDLLWGILIEFTALTDLAVDSFCFPDPPVPGIYAPTVENRLFRGLQAAPSIMVCCPNLESFVYRCVKVETEDDLDMFFTMVRSRSRTHSPPDDHPWRRLCHVRFLWILGPHLLNSPYEDDVRDIKSEGVDLELIPHARADQFKKSLRQ</sequence>